<reference evidence="1 2" key="1">
    <citation type="journal article" date="2024" name="BMC Genomics">
        <title>De novo assembly and annotation of Popillia japonica's genome with initial clues to its potential as an invasive pest.</title>
        <authorList>
            <person name="Cucini C."/>
            <person name="Boschi S."/>
            <person name="Funari R."/>
            <person name="Cardaioli E."/>
            <person name="Iannotti N."/>
            <person name="Marturano G."/>
            <person name="Paoli F."/>
            <person name="Bruttini M."/>
            <person name="Carapelli A."/>
            <person name="Frati F."/>
            <person name="Nardi F."/>
        </authorList>
    </citation>
    <scope>NUCLEOTIDE SEQUENCE [LARGE SCALE GENOMIC DNA]</scope>
    <source>
        <strain evidence="1">DMR45628</strain>
    </source>
</reference>
<dbReference type="Gene3D" id="3.30.420.10">
    <property type="entry name" value="Ribonuclease H-like superfamily/Ribonuclease H"/>
    <property type="match status" value="1"/>
</dbReference>
<dbReference type="SUPFAM" id="SSF53098">
    <property type="entry name" value="Ribonuclease H-like"/>
    <property type="match status" value="1"/>
</dbReference>
<dbReference type="InterPro" id="IPR050951">
    <property type="entry name" value="Retrovirus_Pol_polyprotein"/>
</dbReference>
<dbReference type="InterPro" id="IPR036397">
    <property type="entry name" value="RNaseH_sf"/>
</dbReference>
<dbReference type="EMBL" id="JASPKY010000037">
    <property type="protein sequence ID" value="KAK9746833.1"/>
    <property type="molecule type" value="Genomic_DNA"/>
</dbReference>
<name>A0AAW1MJD0_POPJA</name>
<keyword evidence="2" id="KW-1185">Reference proteome</keyword>
<dbReference type="PANTHER" id="PTHR37984">
    <property type="entry name" value="PROTEIN CBG26694"/>
    <property type="match status" value="1"/>
</dbReference>
<dbReference type="PANTHER" id="PTHR37984:SF5">
    <property type="entry name" value="PROTEIN NYNRIN-LIKE"/>
    <property type="match status" value="1"/>
</dbReference>
<accession>A0AAW1MJD0</accession>
<dbReference type="InterPro" id="IPR012337">
    <property type="entry name" value="RNaseH-like_sf"/>
</dbReference>
<dbReference type="AlphaFoldDB" id="A0AAW1MJD0"/>
<protein>
    <recommendedName>
        <fullName evidence="3">Integrase zinc-binding domain-containing protein</fullName>
    </recommendedName>
</protein>
<comment type="caution">
    <text evidence="1">The sequence shown here is derived from an EMBL/GenBank/DDBJ whole genome shotgun (WGS) entry which is preliminary data.</text>
</comment>
<evidence type="ECO:0000313" key="2">
    <source>
        <dbReference type="Proteomes" id="UP001458880"/>
    </source>
</evidence>
<dbReference type="Proteomes" id="UP001458880">
    <property type="component" value="Unassembled WGS sequence"/>
</dbReference>
<evidence type="ECO:0008006" key="3">
    <source>
        <dbReference type="Google" id="ProtNLM"/>
    </source>
</evidence>
<evidence type="ECO:0000313" key="1">
    <source>
        <dbReference type="EMBL" id="KAK9746833.1"/>
    </source>
</evidence>
<organism evidence="1 2">
    <name type="scientific">Popillia japonica</name>
    <name type="common">Japanese beetle</name>
    <dbReference type="NCBI Taxonomy" id="7064"/>
    <lineage>
        <taxon>Eukaryota</taxon>
        <taxon>Metazoa</taxon>
        <taxon>Ecdysozoa</taxon>
        <taxon>Arthropoda</taxon>
        <taxon>Hexapoda</taxon>
        <taxon>Insecta</taxon>
        <taxon>Pterygota</taxon>
        <taxon>Neoptera</taxon>
        <taxon>Endopterygota</taxon>
        <taxon>Coleoptera</taxon>
        <taxon>Polyphaga</taxon>
        <taxon>Scarabaeiformia</taxon>
        <taxon>Scarabaeidae</taxon>
        <taxon>Rutelinae</taxon>
        <taxon>Popillia</taxon>
    </lineage>
</organism>
<dbReference type="GO" id="GO:0003676">
    <property type="term" value="F:nucleic acid binding"/>
    <property type="evidence" value="ECO:0007669"/>
    <property type="project" value="InterPro"/>
</dbReference>
<gene>
    <name evidence="1" type="ORF">QE152_g5845</name>
</gene>
<proteinExistence type="predicted"/>
<sequence length="126" mass="14454">MINAVHCSHQGINFSVNKAKQACLWPGISKEIREAIECSNICLRFMKANNKQPITQHPIPDLHWQNIVIDFAYINKTDYSVMDDYYSKFVVLHSLRKNDARSVINVLHHGIPDEVMSDIDPPFDST</sequence>